<accession>A0A5M3VVQ0</accession>
<dbReference type="PANTHER" id="PTHR48079">
    <property type="entry name" value="PROTEIN YEEZ"/>
    <property type="match status" value="1"/>
</dbReference>
<name>A0A5M3VVQ0_9ACTN</name>
<dbReference type="Pfam" id="PF01370">
    <property type="entry name" value="Epimerase"/>
    <property type="match status" value="1"/>
</dbReference>
<dbReference type="InterPro" id="IPR036291">
    <property type="entry name" value="NAD(P)-bd_dom_sf"/>
</dbReference>
<comment type="caution">
    <text evidence="2">The sequence shown here is derived from an EMBL/GenBank/DDBJ whole genome shotgun (WGS) entry which is preliminary data.</text>
</comment>
<dbReference type="SUPFAM" id="SSF51735">
    <property type="entry name" value="NAD(P)-binding Rossmann-fold domains"/>
    <property type="match status" value="1"/>
</dbReference>
<dbReference type="InterPro" id="IPR001509">
    <property type="entry name" value="Epimerase_deHydtase"/>
</dbReference>
<evidence type="ECO:0000313" key="3">
    <source>
        <dbReference type="Proteomes" id="UP000334990"/>
    </source>
</evidence>
<evidence type="ECO:0000313" key="2">
    <source>
        <dbReference type="EMBL" id="GER98477.1"/>
    </source>
</evidence>
<dbReference type="Gene3D" id="3.40.50.720">
    <property type="entry name" value="NAD(P)-binding Rossmann-like Domain"/>
    <property type="match status" value="1"/>
</dbReference>
<reference evidence="2 3" key="1">
    <citation type="submission" date="2019-10" db="EMBL/GenBank/DDBJ databases">
        <title>Whole genome shotgun sequence of Acrocarpospora corrugata NBRC 13972.</title>
        <authorList>
            <person name="Ichikawa N."/>
            <person name="Kimura A."/>
            <person name="Kitahashi Y."/>
            <person name="Komaki H."/>
            <person name="Oguchi A."/>
        </authorList>
    </citation>
    <scope>NUCLEOTIDE SEQUENCE [LARGE SCALE GENOMIC DNA]</scope>
    <source>
        <strain evidence="2 3">NBRC 13972</strain>
    </source>
</reference>
<dbReference type="PANTHER" id="PTHR48079:SF6">
    <property type="entry name" value="NAD(P)-BINDING DOMAIN-CONTAINING PROTEIN-RELATED"/>
    <property type="match status" value="1"/>
</dbReference>
<dbReference type="RefSeq" id="WP_155334904.1">
    <property type="nucleotide sequence ID" value="NZ_BAAABN010000094.1"/>
</dbReference>
<evidence type="ECO:0000259" key="1">
    <source>
        <dbReference type="Pfam" id="PF01370"/>
    </source>
</evidence>
<dbReference type="GO" id="GO:0005737">
    <property type="term" value="C:cytoplasm"/>
    <property type="evidence" value="ECO:0007669"/>
    <property type="project" value="TreeGrafter"/>
</dbReference>
<dbReference type="InterPro" id="IPR051783">
    <property type="entry name" value="NAD(P)-dependent_oxidoreduct"/>
</dbReference>
<gene>
    <name evidence="2" type="ORF">Acor_05390</name>
</gene>
<dbReference type="OrthoDB" id="9795501at2"/>
<sequence length="326" mass="34872">MSTIFVTGGSGFIGAALLPALSAAGHRTIALARSDRAADRVAALGALPVRADLSGQDALAHAMAGCDAVIHAAARMHGGRPADFHRDNVAGTRSLLAAARSAGVRRFVHLGAAGCLVGGRRPILDADESWPLRQPRYSPYLTTKTISDQEVRRANAPGFTTCVIRPGWVWGDGDPMFEQIAAAALDGKMVLIDGGRHPVVTSHRDNTIRGVLAALDHGAGGEAYYVFDDETSTIGEFLTALLRTRELPPPARGIPYPLARVAANTMEFIHRLLLRPGEPPITRLLVEFNGRPFVITDRKARTELGYRPVTTRAEGLARMRAVAPRS</sequence>
<feature type="domain" description="NAD-dependent epimerase/dehydratase" evidence="1">
    <location>
        <begin position="4"/>
        <end position="224"/>
    </location>
</feature>
<dbReference type="GO" id="GO:0004029">
    <property type="term" value="F:aldehyde dehydrogenase (NAD+) activity"/>
    <property type="evidence" value="ECO:0007669"/>
    <property type="project" value="TreeGrafter"/>
</dbReference>
<dbReference type="AlphaFoldDB" id="A0A5M3VVQ0"/>
<proteinExistence type="predicted"/>
<dbReference type="EMBL" id="BLAD01000036">
    <property type="protein sequence ID" value="GER98477.1"/>
    <property type="molecule type" value="Genomic_DNA"/>
</dbReference>
<organism evidence="2 3">
    <name type="scientific">Acrocarpospora corrugata</name>
    <dbReference type="NCBI Taxonomy" id="35763"/>
    <lineage>
        <taxon>Bacteria</taxon>
        <taxon>Bacillati</taxon>
        <taxon>Actinomycetota</taxon>
        <taxon>Actinomycetes</taxon>
        <taxon>Streptosporangiales</taxon>
        <taxon>Streptosporangiaceae</taxon>
        <taxon>Acrocarpospora</taxon>
    </lineage>
</organism>
<protein>
    <submittedName>
        <fullName evidence="2">3-beta hydroxysteroid dehydrogenase</fullName>
    </submittedName>
</protein>
<keyword evidence="3" id="KW-1185">Reference proteome</keyword>
<dbReference type="Proteomes" id="UP000334990">
    <property type="component" value="Unassembled WGS sequence"/>
</dbReference>